<dbReference type="SUPFAM" id="SSF55729">
    <property type="entry name" value="Acyl-CoA N-acyltransferases (Nat)"/>
    <property type="match status" value="1"/>
</dbReference>
<comment type="caution">
    <text evidence="3">The sequence shown here is derived from an EMBL/GenBank/DDBJ whole genome shotgun (WGS) entry which is preliminary data.</text>
</comment>
<dbReference type="Gene3D" id="3.40.630.30">
    <property type="match status" value="1"/>
</dbReference>
<dbReference type="Pfam" id="PF14542">
    <property type="entry name" value="Acetyltransf_CG"/>
    <property type="match status" value="1"/>
</dbReference>
<dbReference type="Proteomes" id="UP001160142">
    <property type="component" value="Unassembled WGS sequence"/>
</dbReference>
<sequence>MSDNSRDFHSKDFEFPDAAGYPDGKGTLDEGTAHSADANELDEPSTDRDADIVVSRDDSGSLYRATLGDDEVAVMHVSGSPDSELVIESTVVDAAVRDRGIGTAFIAHVLDQVREAGGRIVPECSMVRSFLDENPEYADLRA</sequence>
<evidence type="ECO:0000256" key="1">
    <source>
        <dbReference type="SAM" id="MobiDB-lite"/>
    </source>
</evidence>
<name>A0ABT6KQ81_9MICO</name>
<organism evidence="3 4">
    <name type="scientific">Antiquaquibacter oligotrophicus</name>
    <dbReference type="NCBI Taxonomy" id="2880260"/>
    <lineage>
        <taxon>Bacteria</taxon>
        <taxon>Bacillati</taxon>
        <taxon>Actinomycetota</taxon>
        <taxon>Actinomycetes</taxon>
        <taxon>Micrococcales</taxon>
        <taxon>Microbacteriaceae</taxon>
        <taxon>Antiquaquibacter</taxon>
    </lineage>
</organism>
<dbReference type="PROSITE" id="PS51729">
    <property type="entry name" value="GNAT_YJDJ"/>
    <property type="match status" value="1"/>
</dbReference>
<evidence type="ECO:0000259" key="2">
    <source>
        <dbReference type="PROSITE" id="PS51729"/>
    </source>
</evidence>
<feature type="domain" description="N-acetyltransferase" evidence="2">
    <location>
        <begin position="55"/>
        <end position="142"/>
    </location>
</feature>
<accession>A0ABT6KQ81</accession>
<protein>
    <submittedName>
        <fullName evidence="3">GNAT family acetyltransferase</fullName>
    </submittedName>
</protein>
<dbReference type="EMBL" id="JARXVQ010000001">
    <property type="protein sequence ID" value="MDH6182135.1"/>
    <property type="molecule type" value="Genomic_DNA"/>
</dbReference>
<keyword evidence="4" id="KW-1185">Reference proteome</keyword>
<dbReference type="InterPro" id="IPR016181">
    <property type="entry name" value="Acyl_CoA_acyltransferase"/>
</dbReference>
<evidence type="ECO:0000313" key="3">
    <source>
        <dbReference type="EMBL" id="MDH6182135.1"/>
    </source>
</evidence>
<evidence type="ECO:0000313" key="4">
    <source>
        <dbReference type="Proteomes" id="UP001160142"/>
    </source>
</evidence>
<dbReference type="InterPro" id="IPR031165">
    <property type="entry name" value="GNAT_YJDJ"/>
</dbReference>
<feature type="region of interest" description="Disordered" evidence="1">
    <location>
        <begin position="1"/>
        <end position="55"/>
    </location>
</feature>
<feature type="compositionally biased region" description="Basic and acidic residues" evidence="1">
    <location>
        <begin position="45"/>
        <end position="55"/>
    </location>
</feature>
<feature type="compositionally biased region" description="Basic and acidic residues" evidence="1">
    <location>
        <begin position="1"/>
        <end position="14"/>
    </location>
</feature>
<reference evidence="3 4" key="1">
    <citation type="submission" date="2023-04" db="EMBL/GenBank/DDBJ databases">
        <title>Genome Encyclopedia of Bacteria and Archaea VI: Functional Genomics of Type Strains.</title>
        <authorList>
            <person name="Whitman W."/>
        </authorList>
    </citation>
    <scope>NUCLEOTIDE SEQUENCE [LARGE SCALE GENOMIC DNA]</scope>
    <source>
        <strain evidence="3 4">SG_E_30_P1</strain>
    </source>
</reference>
<dbReference type="CDD" id="cd04301">
    <property type="entry name" value="NAT_SF"/>
    <property type="match status" value="1"/>
</dbReference>
<dbReference type="RefSeq" id="WP_322134423.1">
    <property type="nucleotide sequence ID" value="NZ_CP085036.1"/>
</dbReference>
<gene>
    <name evidence="3" type="ORF">M2152_002317</name>
</gene>
<proteinExistence type="predicted"/>